<gene>
    <name evidence="2" type="ORF">ATEG_07123</name>
</gene>
<feature type="region of interest" description="Disordered" evidence="1">
    <location>
        <begin position="108"/>
        <end position="165"/>
    </location>
</feature>
<dbReference type="HOGENOM" id="CLU_1119963_0_0_1"/>
<dbReference type="OrthoDB" id="4472997at2759"/>
<evidence type="ECO:0000313" key="2">
    <source>
        <dbReference type="EMBL" id="EAU32507.1"/>
    </source>
</evidence>
<reference evidence="3" key="1">
    <citation type="submission" date="2005-09" db="EMBL/GenBank/DDBJ databases">
        <title>Annotation of the Aspergillus terreus NIH2624 genome.</title>
        <authorList>
            <person name="Birren B.W."/>
            <person name="Lander E.S."/>
            <person name="Galagan J.E."/>
            <person name="Nusbaum C."/>
            <person name="Devon K."/>
            <person name="Henn M."/>
            <person name="Ma L.-J."/>
            <person name="Jaffe D.B."/>
            <person name="Butler J."/>
            <person name="Alvarez P."/>
            <person name="Gnerre S."/>
            <person name="Grabherr M."/>
            <person name="Kleber M."/>
            <person name="Mauceli E.W."/>
            <person name="Brockman W."/>
            <person name="Rounsley S."/>
            <person name="Young S.K."/>
            <person name="LaButti K."/>
            <person name="Pushparaj V."/>
            <person name="DeCaprio D."/>
            <person name="Crawford M."/>
            <person name="Koehrsen M."/>
            <person name="Engels R."/>
            <person name="Montgomery P."/>
            <person name="Pearson M."/>
            <person name="Howarth C."/>
            <person name="Larson L."/>
            <person name="Luoma S."/>
            <person name="White J."/>
            <person name="Alvarado L."/>
            <person name="Kodira C.D."/>
            <person name="Zeng Q."/>
            <person name="Oleary S."/>
            <person name="Yandava C."/>
            <person name="Denning D.W."/>
            <person name="Nierman W.C."/>
            <person name="Milne T."/>
            <person name="Madden K."/>
        </authorList>
    </citation>
    <scope>NUCLEOTIDE SEQUENCE [LARGE SCALE GENOMIC DNA]</scope>
    <source>
        <strain evidence="3">NIH 2624 / FGSC A1156</strain>
    </source>
</reference>
<feature type="compositionally biased region" description="Basic and acidic residues" evidence="1">
    <location>
        <begin position="223"/>
        <end position="233"/>
    </location>
</feature>
<proteinExistence type="predicted"/>
<name>Q0CGR9_ASPTN</name>
<feature type="compositionally biased region" description="Polar residues" evidence="1">
    <location>
        <begin position="116"/>
        <end position="127"/>
    </location>
</feature>
<dbReference type="RefSeq" id="XP_001209809.1">
    <property type="nucleotide sequence ID" value="XM_001209809.1"/>
</dbReference>
<accession>Q0CGR9</accession>
<dbReference type="Proteomes" id="UP000007963">
    <property type="component" value="Unassembled WGS sequence"/>
</dbReference>
<protein>
    <submittedName>
        <fullName evidence="2">Uncharacterized protein</fullName>
    </submittedName>
</protein>
<evidence type="ECO:0000313" key="3">
    <source>
        <dbReference type="Proteomes" id="UP000007963"/>
    </source>
</evidence>
<sequence>MWGSAESKIIGTVEAGAASYYLSGSNNRMWDLNDAWPYAPDAPVTLLFGYNDRTATKNAPSTSLLRTATTSISQYKPRVGVEECNPIASMGTAEEPYHVSFLIPPRVPPSADDINSDNPNSTPSVMTMTLKRRKSSPNSASTSLPSKSTPERPGQDLHRTLSEVAAPEPIERATAADLARRPSLDLQLLTISSAKPDEESDMFGALSEVAIPEPIKRCGANEIGRRPSLDRSLSHASGGGEDKTCAVD</sequence>
<organism evidence="2 3">
    <name type="scientific">Aspergillus terreus (strain NIH 2624 / FGSC A1156)</name>
    <dbReference type="NCBI Taxonomy" id="341663"/>
    <lineage>
        <taxon>Eukaryota</taxon>
        <taxon>Fungi</taxon>
        <taxon>Dikarya</taxon>
        <taxon>Ascomycota</taxon>
        <taxon>Pezizomycotina</taxon>
        <taxon>Eurotiomycetes</taxon>
        <taxon>Eurotiomycetidae</taxon>
        <taxon>Eurotiales</taxon>
        <taxon>Aspergillaceae</taxon>
        <taxon>Aspergillus</taxon>
        <taxon>Aspergillus subgen. Circumdati</taxon>
    </lineage>
</organism>
<dbReference type="EMBL" id="CH476603">
    <property type="protein sequence ID" value="EAU32507.1"/>
    <property type="molecule type" value="Genomic_DNA"/>
</dbReference>
<feature type="compositionally biased region" description="Basic and acidic residues" evidence="1">
    <location>
        <begin position="149"/>
        <end position="161"/>
    </location>
</feature>
<dbReference type="VEuPathDB" id="FungiDB:ATEG_07123"/>
<feature type="region of interest" description="Disordered" evidence="1">
    <location>
        <begin position="220"/>
        <end position="248"/>
    </location>
</feature>
<dbReference type="AlphaFoldDB" id="Q0CGR9"/>
<evidence type="ECO:0000256" key="1">
    <source>
        <dbReference type="SAM" id="MobiDB-lite"/>
    </source>
</evidence>
<dbReference type="GeneID" id="4319359"/>
<feature type="compositionally biased region" description="Low complexity" evidence="1">
    <location>
        <begin position="136"/>
        <end position="148"/>
    </location>
</feature>